<evidence type="ECO:0000313" key="1">
    <source>
        <dbReference type="EMBL" id="KAB2350309.1"/>
    </source>
</evidence>
<dbReference type="GO" id="GO:0006355">
    <property type="term" value="P:regulation of DNA-templated transcription"/>
    <property type="evidence" value="ECO:0007669"/>
    <property type="project" value="InterPro"/>
</dbReference>
<dbReference type="OrthoDB" id="3480274at2"/>
<proteinExistence type="predicted"/>
<sequence>MRRLNITLPDELADTLQALVEDKKIASVSGFLAEGARLQLAYLQDASTVDELFGPPSPEEQALVERMTEARRDRDVA</sequence>
<keyword evidence="2" id="KW-1185">Reference proteome</keyword>
<protein>
    <recommendedName>
        <fullName evidence="3">CopG family transcriptional regulator</fullName>
    </recommendedName>
</protein>
<accession>A0A6H9YYR9</accession>
<dbReference type="InterPro" id="IPR010985">
    <property type="entry name" value="Ribbon_hlx_hlx"/>
</dbReference>
<reference evidence="1 2" key="1">
    <citation type="submission" date="2019-09" db="EMBL/GenBank/DDBJ databases">
        <title>Actinomadura physcomitrii sp. nov., a novel actinomycete isolated from moss [Physcomitrium sphaericum (Ludw) Fuernr].</title>
        <authorList>
            <person name="Zhuang X."/>
            <person name="Liu C."/>
        </authorList>
    </citation>
    <scope>NUCLEOTIDE SEQUENCE [LARGE SCALE GENOMIC DNA]</scope>
    <source>
        <strain evidence="1 2">HMC1</strain>
    </source>
</reference>
<comment type="caution">
    <text evidence="1">The sequence shown here is derived from an EMBL/GenBank/DDBJ whole genome shotgun (WGS) entry which is preliminary data.</text>
</comment>
<organism evidence="1 2">
    <name type="scientific">Actinomadura rudentiformis</name>
    <dbReference type="NCBI Taxonomy" id="359158"/>
    <lineage>
        <taxon>Bacteria</taxon>
        <taxon>Bacillati</taxon>
        <taxon>Actinomycetota</taxon>
        <taxon>Actinomycetes</taxon>
        <taxon>Streptosporangiales</taxon>
        <taxon>Thermomonosporaceae</taxon>
        <taxon>Actinomadura</taxon>
    </lineage>
</organism>
<dbReference type="RefSeq" id="WP_151560057.1">
    <property type="nucleotide sequence ID" value="NZ_WBMT01000004.1"/>
</dbReference>
<evidence type="ECO:0000313" key="2">
    <source>
        <dbReference type="Proteomes" id="UP000468735"/>
    </source>
</evidence>
<evidence type="ECO:0008006" key="3">
    <source>
        <dbReference type="Google" id="ProtNLM"/>
    </source>
</evidence>
<dbReference type="AlphaFoldDB" id="A0A6H9YYR9"/>
<dbReference type="Proteomes" id="UP000468735">
    <property type="component" value="Unassembled WGS sequence"/>
</dbReference>
<gene>
    <name evidence="1" type="ORF">F8566_11065</name>
</gene>
<dbReference type="EMBL" id="WBMT01000004">
    <property type="protein sequence ID" value="KAB2350309.1"/>
    <property type="molecule type" value="Genomic_DNA"/>
</dbReference>
<dbReference type="SUPFAM" id="SSF47598">
    <property type="entry name" value="Ribbon-helix-helix"/>
    <property type="match status" value="1"/>
</dbReference>
<name>A0A6H9YYR9_9ACTN</name>